<sequence>MEWRWGDGFFRRRRSVKERVRRRNFFLEKPLARLAQRTPRISNATLGSALPRPLATLQTSSLGARPALLSTASSSALVGLRVCLLFRFTKQSLEEAGRPAFVCLGGQAGRRRLRQTQPSHPPSRRTALL</sequence>
<keyword evidence="2" id="KW-1185">Reference proteome</keyword>
<gene>
    <name evidence="1" type="ORF">K491DRAFT_521985</name>
</gene>
<evidence type="ECO:0000313" key="1">
    <source>
        <dbReference type="EMBL" id="KAF2653259.1"/>
    </source>
</evidence>
<protein>
    <submittedName>
        <fullName evidence="1">Uncharacterized protein</fullName>
    </submittedName>
</protein>
<dbReference type="AlphaFoldDB" id="A0A6A6SZQ4"/>
<reference evidence="1" key="1">
    <citation type="journal article" date="2020" name="Stud. Mycol.">
        <title>101 Dothideomycetes genomes: a test case for predicting lifestyles and emergence of pathogens.</title>
        <authorList>
            <person name="Haridas S."/>
            <person name="Albert R."/>
            <person name="Binder M."/>
            <person name="Bloem J."/>
            <person name="Labutti K."/>
            <person name="Salamov A."/>
            <person name="Andreopoulos B."/>
            <person name="Baker S."/>
            <person name="Barry K."/>
            <person name="Bills G."/>
            <person name="Bluhm B."/>
            <person name="Cannon C."/>
            <person name="Castanera R."/>
            <person name="Culley D."/>
            <person name="Daum C."/>
            <person name="Ezra D."/>
            <person name="Gonzalez J."/>
            <person name="Henrissat B."/>
            <person name="Kuo A."/>
            <person name="Liang C."/>
            <person name="Lipzen A."/>
            <person name="Lutzoni F."/>
            <person name="Magnuson J."/>
            <person name="Mondo S."/>
            <person name="Nolan M."/>
            <person name="Ohm R."/>
            <person name="Pangilinan J."/>
            <person name="Park H.-J."/>
            <person name="Ramirez L."/>
            <person name="Alfaro M."/>
            <person name="Sun H."/>
            <person name="Tritt A."/>
            <person name="Yoshinaga Y."/>
            <person name="Zwiers L.-H."/>
            <person name="Turgeon B."/>
            <person name="Goodwin S."/>
            <person name="Spatafora J."/>
            <person name="Crous P."/>
            <person name="Grigoriev I."/>
        </authorList>
    </citation>
    <scope>NUCLEOTIDE SEQUENCE</scope>
    <source>
        <strain evidence="1">CBS 122681</strain>
    </source>
</reference>
<dbReference type="Proteomes" id="UP000799324">
    <property type="component" value="Unassembled WGS sequence"/>
</dbReference>
<organism evidence="1 2">
    <name type="scientific">Lophiostoma macrostomum CBS 122681</name>
    <dbReference type="NCBI Taxonomy" id="1314788"/>
    <lineage>
        <taxon>Eukaryota</taxon>
        <taxon>Fungi</taxon>
        <taxon>Dikarya</taxon>
        <taxon>Ascomycota</taxon>
        <taxon>Pezizomycotina</taxon>
        <taxon>Dothideomycetes</taxon>
        <taxon>Pleosporomycetidae</taxon>
        <taxon>Pleosporales</taxon>
        <taxon>Lophiostomataceae</taxon>
        <taxon>Lophiostoma</taxon>
    </lineage>
</organism>
<dbReference type="EMBL" id="MU004384">
    <property type="protein sequence ID" value="KAF2653259.1"/>
    <property type="molecule type" value="Genomic_DNA"/>
</dbReference>
<accession>A0A6A6SZQ4</accession>
<proteinExistence type="predicted"/>
<evidence type="ECO:0000313" key="2">
    <source>
        <dbReference type="Proteomes" id="UP000799324"/>
    </source>
</evidence>
<name>A0A6A6SZQ4_9PLEO</name>